<dbReference type="Proteomes" id="UP000575083">
    <property type="component" value="Unassembled WGS sequence"/>
</dbReference>
<reference evidence="4 5" key="1">
    <citation type="submission" date="2020-08" db="EMBL/GenBank/DDBJ databases">
        <title>Functional genomics of gut bacteria from endangered species of beetles.</title>
        <authorList>
            <person name="Carlos-Shanley C."/>
        </authorList>
    </citation>
    <scope>NUCLEOTIDE SEQUENCE [LARGE SCALE GENOMIC DNA]</scope>
    <source>
        <strain evidence="4 5">S00198</strain>
    </source>
</reference>
<name>A0A7X0PLD7_9BURK</name>
<comment type="caution">
    <text evidence="4">The sequence shown here is derived from an EMBL/GenBank/DDBJ whole genome shotgun (WGS) entry which is preliminary data.</text>
</comment>
<protein>
    <recommendedName>
        <fullName evidence="3">Disease resistance R13L4/SHOC-2-like LRR domain-containing protein</fullName>
    </recommendedName>
</protein>
<dbReference type="Gene3D" id="2.30.320.10">
    <property type="entry name" value="YwqG-like"/>
    <property type="match status" value="1"/>
</dbReference>
<dbReference type="InterPro" id="IPR032675">
    <property type="entry name" value="LRR_dom_sf"/>
</dbReference>
<feature type="domain" description="Disease resistance R13L4/SHOC-2-like LRR" evidence="3">
    <location>
        <begin position="207"/>
        <end position="278"/>
    </location>
</feature>
<dbReference type="EMBL" id="JACHLK010000026">
    <property type="protein sequence ID" value="MBB6563966.1"/>
    <property type="molecule type" value="Genomic_DNA"/>
</dbReference>
<dbReference type="InterPro" id="IPR050216">
    <property type="entry name" value="LRR_domain-containing"/>
</dbReference>
<dbReference type="InterPro" id="IPR055414">
    <property type="entry name" value="LRR_R13L4/SHOC2-like"/>
</dbReference>
<accession>A0A7X0PLD7</accession>
<dbReference type="RefSeq" id="WP_184865499.1">
    <property type="nucleotide sequence ID" value="NZ_JACHLK010000026.1"/>
</dbReference>
<evidence type="ECO:0000256" key="2">
    <source>
        <dbReference type="ARBA" id="ARBA00022737"/>
    </source>
</evidence>
<dbReference type="InterPro" id="IPR015315">
    <property type="entry name" value="DUF1963"/>
</dbReference>
<dbReference type="PANTHER" id="PTHR48051">
    <property type="match status" value="1"/>
</dbReference>
<dbReference type="AlphaFoldDB" id="A0A7X0PLD7"/>
<dbReference type="SMART" id="SM00364">
    <property type="entry name" value="LRR_BAC"/>
    <property type="match status" value="2"/>
</dbReference>
<keyword evidence="1" id="KW-0433">Leucine-rich repeat</keyword>
<dbReference type="SUPFAM" id="SSF52047">
    <property type="entry name" value="RNI-like"/>
    <property type="match status" value="1"/>
</dbReference>
<proteinExistence type="predicted"/>
<dbReference type="SUPFAM" id="SSF103032">
    <property type="entry name" value="Hypothetical protein YwqG"/>
    <property type="match status" value="1"/>
</dbReference>
<dbReference type="PANTHER" id="PTHR48051:SF1">
    <property type="entry name" value="RAS SUPPRESSOR PROTEIN 1"/>
    <property type="match status" value="1"/>
</dbReference>
<sequence>MTRTSTAPPQDVFQIGTTSFSFSADSKVVFEDGGMRFDFKANPVPARGTLREEALRAWDGTPAPHLWSSGLFHFDDRAGEPHRVFSYPNTDPGSPFHLYVQGVAYGLRFFGQVELAPDRIALRGVLRQEHHDDAEGTPLHLVRHFPRGEVRPRPRDFHSLDAAQAVPAGTVRHLTLRQQWRPETPKTDRFPEEVLAFTAIESLILDYASTDHARFTELPEAIGTLQQLTRLDLSNTSVRHLPDAIGQLSQLRHLAMSPGMLTSVSEQIAQLPHLERLDLAYNQLTSLPEAIGHMPSLKALNLSGNAFTSLPASIDRIENLQVDVRYLPLFRDMRYRPEIEVTTSAEPFLARSSPAHAALLHDGLARHGLLDHEPLLLRHARQALRWRTTDPDAPPVLGGTRFGGAPDLPPGLPYPTTDGKPWHFYAQLDLDAIAGLQSWLPRTGRLYFFAESQDPSDGVRVLHDTSPRASLAPHTWGPEVDSVDDIDVSRAYKGYRAVVDATVSLPILYNGHDRYTGEDAGLMEIYGDDALSDTYAELADELAFSPDNQHGVHLQNAFVFTQHESPEEQSVALQRGSPGEWVVLLRLGSDQHPGFEFWDAGTLTFTIHRKDLALGDFSRVLGFIES</sequence>
<dbReference type="SMART" id="SM00369">
    <property type="entry name" value="LRR_TYP"/>
    <property type="match status" value="3"/>
</dbReference>
<dbReference type="Pfam" id="PF23598">
    <property type="entry name" value="LRR_14"/>
    <property type="match status" value="1"/>
</dbReference>
<keyword evidence="2" id="KW-0677">Repeat</keyword>
<dbReference type="InterPro" id="IPR035948">
    <property type="entry name" value="YwqG-like_sf"/>
</dbReference>
<dbReference type="InterPro" id="IPR003591">
    <property type="entry name" value="Leu-rich_rpt_typical-subtyp"/>
</dbReference>
<dbReference type="GO" id="GO:0005737">
    <property type="term" value="C:cytoplasm"/>
    <property type="evidence" value="ECO:0007669"/>
    <property type="project" value="TreeGrafter"/>
</dbReference>
<keyword evidence="5" id="KW-1185">Reference proteome</keyword>
<dbReference type="PROSITE" id="PS51450">
    <property type="entry name" value="LRR"/>
    <property type="match status" value="1"/>
</dbReference>
<evidence type="ECO:0000313" key="4">
    <source>
        <dbReference type="EMBL" id="MBB6563966.1"/>
    </source>
</evidence>
<dbReference type="Pfam" id="PF09234">
    <property type="entry name" value="DUF1963"/>
    <property type="match status" value="1"/>
</dbReference>
<evidence type="ECO:0000313" key="5">
    <source>
        <dbReference type="Proteomes" id="UP000575083"/>
    </source>
</evidence>
<evidence type="ECO:0000256" key="1">
    <source>
        <dbReference type="ARBA" id="ARBA00022614"/>
    </source>
</evidence>
<dbReference type="Gene3D" id="3.80.10.10">
    <property type="entry name" value="Ribonuclease Inhibitor"/>
    <property type="match status" value="1"/>
</dbReference>
<gene>
    <name evidence="4" type="ORF">HNP48_006692</name>
</gene>
<dbReference type="InterPro" id="IPR001611">
    <property type="entry name" value="Leu-rich_rpt"/>
</dbReference>
<evidence type="ECO:0000259" key="3">
    <source>
        <dbReference type="Pfam" id="PF23598"/>
    </source>
</evidence>
<organism evidence="4 5">
    <name type="scientific">Acidovorax soli</name>
    <dbReference type="NCBI Taxonomy" id="592050"/>
    <lineage>
        <taxon>Bacteria</taxon>
        <taxon>Pseudomonadati</taxon>
        <taxon>Pseudomonadota</taxon>
        <taxon>Betaproteobacteria</taxon>
        <taxon>Burkholderiales</taxon>
        <taxon>Comamonadaceae</taxon>
        <taxon>Acidovorax</taxon>
    </lineage>
</organism>